<feature type="region of interest" description="Disordered" evidence="1">
    <location>
        <begin position="54"/>
        <end position="95"/>
    </location>
</feature>
<gene>
    <name evidence="2" type="ORF">C6N75_10580</name>
</gene>
<evidence type="ECO:0000313" key="3">
    <source>
        <dbReference type="Proteomes" id="UP000239322"/>
    </source>
</evidence>
<dbReference type="OrthoDB" id="4315859at2"/>
<feature type="compositionally biased region" description="Low complexity" evidence="1">
    <location>
        <begin position="54"/>
        <end position="66"/>
    </location>
</feature>
<dbReference type="AlphaFoldDB" id="A0A2S9PXV5"/>
<evidence type="ECO:0000256" key="1">
    <source>
        <dbReference type="SAM" id="MobiDB-lite"/>
    </source>
</evidence>
<organism evidence="2 3">
    <name type="scientific">Streptomyces solincola</name>
    <dbReference type="NCBI Taxonomy" id="2100817"/>
    <lineage>
        <taxon>Bacteria</taxon>
        <taxon>Bacillati</taxon>
        <taxon>Actinomycetota</taxon>
        <taxon>Actinomycetes</taxon>
        <taxon>Kitasatosporales</taxon>
        <taxon>Streptomycetaceae</taxon>
        <taxon>Streptomyces</taxon>
    </lineage>
</organism>
<evidence type="ECO:0008006" key="4">
    <source>
        <dbReference type="Google" id="ProtNLM"/>
    </source>
</evidence>
<feature type="compositionally biased region" description="Basic and acidic residues" evidence="1">
    <location>
        <begin position="83"/>
        <end position="95"/>
    </location>
</feature>
<name>A0A2S9PXV5_9ACTN</name>
<reference evidence="2 3" key="1">
    <citation type="submission" date="2018-03" db="EMBL/GenBank/DDBJ databases">
        <title>Novel Streptomyces sp. from soil.</title>
        <authorList>
            <person name="Tan G.Y.A."/>
            <person name="Lee Z.Y."/>
        </authorList>
    </citation>
    <scope>NUCLEOTIDE SEQUENCE [LARGE SCALE GENOMIC DNA]</scope>
    <source>
        <strain evidence="2 3">ST5x</strain>
    </source>
</reference>
<comment type="caution">
    <text evidence="2">The sequence shown here is derived from an EMBL/GenBank/DDBJ whole genome shotgun (WGS) entry which is preliminary data.</text>
</comment>
<dbReference type="EMBL" id="PVLV01000129">
    <property type="protein sequence ID" value="PRH79250.1"/>
    <property type="molecule type" value="Genomic_DNA"/>
</dbReference>
<evidence type="ECO:0000313" key="2">
    <source>
        <dbReference type="EMBL" id="PRH79250.1"/>
    </source>
</evidence>
<proteinExistence type="predicted"/>
<keyword evidence="3" id="KW-1185">Reference proteome</keyword>
<protein>
    <recommendedName>
        <fullName evidence="4">Helicase-associated domain-containing protein</fullName>
    </recommendedName>
</protein>
<sequence>MPALSSRPSGGPPCRGETVPVKLGVWLSNTKSRRDKLTAQQLAALAALGMEWAGPAPAPEAASEPPAGQPPPSAGPLKRAVREHHEERESYWDKL</sequence>
<accession>A0A2S9PXV5</accession>
<dbReference type="Proteomes" id="UP000239322">
    <property type="component" value="Unassembled WGS sequence"/>
</dbReference>